<dbReference type="EC" id="6.3.1.21" evidence="7"/>
<protein>
    <recommendedName>
        <fullName evidence="7">Formate-dependent phosphoribosylglycinamide formyltransferase</fullName>
        <ecNumber evidence="7">6.3.1.21</ecNumber>
    </recommendedName>
    <alternativeName>
        <fullName evidence="7">5'-phosphoribosylglycinamide transformylase 2</fullName>
    </alternativeName>
    <alternativeName>
        <fullName evidence="7">Formate-dependent GAR transformylase</fullName>
    </alternativeName>
    <alternativeName>
        <fullName evidence="7">GAR transformylase 2</fullName>
        <shortName evidence="7">GART 2</shortName>
    </alternativeName>
    <alternativeName>
        <fullName evidence="7">Non-folate glycinamide ribonucleotide transformylase</fullName>
    </alternativeName>
    <alternativeName>
        <fullName evidence="7">Phosphoribosylglycinamide formyltransferase 2</fullName>
    </alternativeName>
</protein>
<dbReference type="PANTHER" id="PTHR43055:SF1">
    <property type="entry name" value="FORMATE-DEPENDENT PHOSPHORIBOSYLGLYCINAMIDE FORMYLTRANSFERASE"/>
    <property type="match status" value="1"/>
</dbReference>
<dbReference type="HAMAP" id="MF_01643">
    <property type="entry name" value="PurT"/>
    <property type="match status" value="1"/>
</dbReference>
<organism evidence="9 10">
    <name type="scientific">Fischerella major NIES-592</name>
    <dbReference type="NCBI Taxonomy" id="210994"/>
    <lineage>
        <taxon>Bacteria</taxon>
        <taxon>Bacillati</taxon>
        <taxon>Cyanobacteriota</taxon>
        <taxon>Cyanophyceae</taxon>
        <taxon>Nostocales</taxon>
        <taxon>Hapalosiphonaceae</taxon>
        <taxon>Fischerella</taxon>
    </lineage>
</organism>
<dbReference type="GO" id="GO:0005524">
    <property type="term" value="F:ATP binding"/>
    <property type="evidence" value="ECO:0007669"/>
    <property type="project" value="UniProtKB-UniRule"/>
</dbReference>
<dbReference type="Proteomes" id="UP000186391">
    <property type="component" value="Unassembled WGS sequence"/>
</dbReference>
<feature type="binding site" evidence="7">
    <location>
        <position position="280"/>
    </location>
    <ligand>
        <name>Mg(2+)</name>
        <dbReference type="ChEBI" id="CHEBI:18420"/>
    </ligand>
</feature>
<evidence type="ECO:0000256" key="2">
    <source>
        <dbReference type="ARBA" id="ARBA00022723"/>
    </source>
</evidence>
<dbReference type="Pfam" id="PF02222">
    <property type="entry name" value="ATP-grasp"/>
    <property type="match status" value="1"/>
</dbReference>
<name>A0A1U7GWP7_9CYAN</name>
<accession>A0A1U7GWP7</accession>
<feature type="domain" description="ATP-grasp" evidence="8">
    <location>
        <begin position="119"/>
        <end position="309"/>
    </location>
</feature>
<dbReference type="InterPro" id="IPR054350">
    <property type="entry name" value="PurT/PurK_preATP-grasp"/>
</dbReference>
<evidence type="ECO:0000256" key="6">
    <source>
        <dbReference type="ARBA" id="ARBA00022842"/>
    </source>
</evidence>
<feature type="binding site" evidence="7">
    <location>
        <position position="287"/>
    </location>
    <ligand>
        <name>N(1)-(5-phospho-beta-D-ribosyl)glycinamide</name>
        <dbReference type="ChEBI" id="CHEBI:143788"/>
    </ligand>
</feature>
<feature type="binding site" evidence="7">
    <location>
        <position position="357"/>
    </location>
    <ligand>
        <name>N(1)-(5-phospho-beta-D-ribosyl)glycinamide</name>
        <dbReference type="ChEBI" id="CHEBI:143788"/>
    </ligand>
</feature>
<feature type="binding site" evidence="7">
    <location>
        <position position="114"/>
    </location>
    <ligand>
        <name>ATP</name>
        <dbReference type="ChEBI" id="CHEBI:30616"/>
    </ligand>
</feature>
<dbReference type="RefSeq" id="WP_073556435.1">
    <property type="nucleotide sequence ID" value="NZ_MRCA01000010.1"/>
</dbReference>
<evidence type="ECO:0000256" key="7">
    <source>
        <dbReference type="HAMAP-Rule" id="MF_01643"/>
    </source>
</evidence>
<dbReference type="SUPFAM" id="SSF52440">
    <property type="entry name" value="PreATP-grasp domain"/>
    <property type="match status" value="1"/>
</dbReference>
<dbReference type="InterPro" id="IPR011054">
    <property type="entry name" value="Rudment_hybrid_motif"/>
</dbReference>
<comment type="function">
    <text evidence="7">Involved in the de novo purine biosynthesis. Catalyzes the transfer of formate to 5-phospho-ribosyl-glycinamide (GAR), producing 5-phospho-ribosyl-N-formylglycinamide (FGAR). Formate is provided by PurU via hydrolysis of 10-formyl-tetrahydrofolate.</text>
</comment>
<dbReference type="GO" id="GO:0006189">
    <property type="term" value="P:'de novo' IMP biosynthetic process"/>
    <property type="evidence" value="ECO:0007669"/>
    <property type="project" value="UniProtKB-UniRule"/>
</dbReference>
<dbReference type="GO" id="GO:0005829">
    <property type="term" value="C:cytosol"/>
    <property type="evidence" value="ECO:0007669"/>
    <property type="project" value="TreeGrafter"/>
</dbReference>
<keyword evidence="9" id="KW-0808">Transferase</keyword>
<feature type="binding site" evidence="7">
    <location>
        <position position="268"/>
    </location>
    <ligand>
        <name>Mg(2+)</name>
        <dbReference type="ChEBI" id="CHEBI:18420"/>
    </ligand>
</feature>
<dbReference type="Gene3D" id="3.40.50.20">
    <property type="match status" value="1"/>
</dbReference>
<dbReference type="FunFam" id="3.40.50.20:FF:000022">
    <property type="entry name" value="Formate-dependent phosphoribosylglycinamide formyltransferase"/>
    <property type="match status" value="1"/>
</dbReference>
<evidence type="ECO:0000313" key="10">
    <source>
        <dbReference type="Proteomes" id="UP000186391"/>
    </source>
</evidence>
<evidence type="ECO:0000256" key="1">
    <source>
        <dbReference type="ARBA" id="ARBA00022598"/>
    </source>
</evidence>
<dbReference type="GO" id="GO:0004644">
    <property type="term" value="F:phosphoribosylglycinamide formyltransferase activity"/>
    <property type="evidence" value="ECO:0007669"/>
    <property type="project" value="UniProtKB-UniRule"/>
</dbReference>
<sequence>MNKFIGNSIQLPQKLMLLGSGELGKEFVIAAQRLGNYVIAVDRYENAPAMQIADCAEVISMLSADDLERIVEKYQPDFIIPEIEAIRTEKLLEFEARGITVIPTAAATNYTMNRDHIRELAHQELGIRTAKYGYASTLEELIAISDEIGFPNVIKPVMSSSGKGQSVVKEKAEVEKAWNYAIAGSRGDTQKVIVEEFINFEIEITLLTIKQWNAPTIFCSPIGHRQERGDYQESWQPAGISEHMTAQAQEIAKKVTDALGGAGIFGVEFFITQDEVIFSELSPRPHDTGMVTLISQNLNEFELHLRAILGLPIPCIEQLGASASAVILAPEKLDAIAYTGVAEALSEKDVDIRIFGKPTAHPYRRMGVALAKGSNIQQAREKATTAASKVKLIKPRQLC</sequence>
<dbReference type="InterPro" id="IPR013815">
    <property type="entry name" value="ATP_grasp_subdomain_1"/>
</dbReference>
<dbReference type="InterPro" id="IPR003135">
    <property type="entry name" value="ATP-grasp_carboxylate-amine"/>
</dbReference>
<dbReference type="Pfam" id="PF21244">
    <property type="entry name" value="PurT_C"/>
    <property type="match status" value="1"/>
</dbReference>
<feature type="binding site" evidence="7">
    <location>
        <begin position="195"/>
        <end position="198"/>
    </location>
    <ligand>
        <name>ATP</name>
        <dbReference type="ChEBI" id="CHEBI:30616"/>
    </ligand>
</feature>
<evidence type="ECO:0000256" key="5">
    <source>
        <dbReference type="ARBA" id="ARBA00022840"/>
    </source>
</evidence>
<dbReference type="UniPathway" id="UPA00074">
    <property type="reaction ID" value="UER00127"/>
</dbReference>
<feature type="binding site" evidence="7">
    <location>
        <begin position="22"/>
        <end position="23"/>
    </location>
    <ligand>
        <name>N(1)-(5-phospho-beta-D-ribosyl)glycinamide</name>
        <dbReference type="ChEBI" id="CHEBI:143788"/>
    </ligand>
</feature>
<feature type="binding site" evidence="7">
    <location>
        <position position="82"/>
    </location>
    <ligand>
        <name>N(1)-(5-phospho-beta-D-ribosyl)glycinamide</name>
        <dbReference type="ChEBI" id="CHEBI:143788"/>
    </ligand>
</feature>
<dbReference type="EMBL" id="MRCA01000010">
    <property type="protein sequence ID" value="OKH12653.1"/>
    <property type="molecule type" value="Genomic_DNA"/>
</dbReference>
<feature type="binding site" evidence="7">
    <location>
        <begin position="364"/>
        <end position="365"/>
    </location>
    <ligand>
        <name>N(1)-(5-phospho-beta-D-ribosyl)glycinamide</name>
        <dbReference type="ChEBI" id="CHEBI:143788"/>
    </ligand>
</feature>
<evidence type="ECO:0000259" key="8">
    <source>
        <dbReference type="PROSITE" id="PS50975"/>
    </source>
</evidence>
<dbReference type="InterPro" id="IPR016185">
    <property type="entry name" value="PreATP-grasp_dom_sf"/>
</dbReference>
<gene>
    <name evidence="7" type="primary">purT</name>
    <name evidence="9" type="ORF">NIES592_17605</name>
</gene>
<comment type="caution">
    <text evidence="9">The sequence shown here is derived from an EMBL/GenBank/DDBJ whole genome shotgun (WGS) entry which is preliminary data.</text>
</comment>
<evidence type="ECO:0000256" key="4">
    <source>
        <dbReference type="ARBA" id="ARBA00022755"/>
    </source>
</evidence>
<proteinExistence type="inferred from homology"/>
<evidence type="ECO:0000256" key="3">
    <source>
        <dbReference type="ARBA" id="ARBA00022741"/>
    </source>
</evidence>
<comment type="subunit">
    <text evidence="7">Homodimer.</text>
</comment>
<dbReference type="PANTHER" id="PTHR43055">
    <property type="entry name" value="FORMATE-DEPENDENT PHOSPHORIBOSYLGLYCINAMIDE FORMYLTRANSFERASE"/>
    <property type="match status" value="1"/>
</dbReference>
<dbReference type="PROSITE" id="PS50975">
    <property type="entry name" value="ATP_GRASP"/>
    <property type="match status" value="1"/>
</dbReference>
<dbReference type="Gene3D" id="3.30.1490.20">
    <property type="entry name" value="ATP-grasp fold, A domain"/>
    <property type="match status" value="1"/>
</dbReference>
<feature type="binding site" evidence="7">
    <location>
        <begin position="160"/>
        <end position="165"/>
    </location>
    <ligand>
        <name>ATP</name>
        <dbReference type="ChEBI" id="CHEBI:30616"/>
    </ligand>
</feature>
<dbReference type="Gene3D" id="3.30.470.20">
    <property type="entry name" value="ATP-grasp fold, B domain"/>
    <property type="match status" value="1"/>
</dbReference>
<dbReference type="AlphaFoldDB" id="A0A1U7GWP7"/>
<comment type="pathway">
    <text evidence="7">Purine metabolism; IMP biosynthesis via de novo pathway; N(2)-formyl-N(1)-(5-phospho-D-ribosyl)glycinamide from N(1)-(5-phospho-D-ribosyl)glycinamide (formate route): step 1/1.</text>
</comment>
<keyword evidence="10" id="KW-1185">Reference proteome</keyword>
<dbReference type="SUPFAM" id="SSF51246">
    <property type="entry name" value="Rudiment single hybrid motif"/>
    <property type="match status" value="1"/>
</dbReference>
<comment type="similarity">
    <text evidence="7">Belongs to the PurK/PurT family.</text>
</comment>
<evidence type="ECO:0000313" key="9">
    <source>
        <dbReference type="EMBL" id="OKH12653.1"/>
    </source>
</evidence>
<feature type="binding site" evidence="7">
    <location>
        <position position="155"/>
    </location>
    <ligand>
        <name>ATP</name>
        <dbReference type="ChEBI" id="CHEBI:30616"/>
    </ligand>
</feature>
<keyword evidence="5 7" id="KW-0067">ATP-binding</keyword>
<keyword evidence="6 7" id="KW-0460">Magnesium</keyword>
<keyword evidence="2 7" id="KW-0479">Metal-binding</keyword>
<reference evidence="9 10" key="1">
    <citation type="submission" date="2016-11" db="EMBL/GenBank/DDBJ databases">
        <title>Draft Genome Sequences of Nine Cyanobacterial Strains from Diverse Habitats.</title>
        <authorList>
            <person name="Zhu T."/>
            <person name="Hou S."/>
            <person name="Lu X."/>
            <person name="Hess W.R."/>
        </authorList>
    </citation>
    <scope>NUCLEOTIDE SEQUENCE [LARGE SCALE GENOMIC DNA]</scope>
    <source>
        <strain evidence="9 10">NIES-592</strain>
    </source>
</reference>
<dbReference type="InterPro" id="IPR005862">
    <property type="entry name" value="PurT"/>
</dbReference>
<dbReference type="InterPro" id="IPR011761">
    <property type="entry name" value="ATP-grasp"/>
</dbReference>
<keyword evidence="3 7" id="KW-0547">Nucleotide-binding</keyword>
<dbReference type="NCBIfam" id="NF006766">
    <property type="entry name" value="PRK09288.1"/>
    <property type="match status" value="1"/>
</dbReference>
<dbReference type="InterPro" id="IPR048740">
    <property type="entry name" value="PurT_C"/>
</dbReference>
<feature type="binding site" evidence="7">
    <location>
        <position position="203"/>
    </location>
    <ligand>
        <name>ATP</name>
        <dbReference type="ChEBI" id="CHEBI:30616"/>
    </ligand>
</feature>
<keyword evidence="4 7" id="KW-0658">Purine biosynthesis</keyword>
<dbReference type="Pfam" id="PF22660">
    <property type="entry name" value="RS_preATP-grasp-like"/>
    <property type="match status" value="1"/>
</dbReference>
<dbReference type="NCBIfam" id="TIGR01142">
    <property type="entry name" value="purT"/>
    <property type="match status" value="1"/>
</dbReference>
<comment type="catalytic activity">
    <reaction evidence="7">
        <text>N(1)-(5-phospho-beta-D-ribosyl)glycinamide + formate + ATP = N(2)-formyl-N(1)-(5-phospho-beta-D-ribosyl)glycinamide + ADP + phosphate + H(+)</text>
        <dbReference type="Rhea" id="RHEA:24829"/>
        <dbReference type="ChEBI" id="CHEBI:15378"/>
        <dbReference type="ChEBI" id="CHEBI:15740"/>
        <dbReference type="ChEBI" id="CHEBI:30616"/>
        <dbReference type="ChEBI" id="CHEBI:43474"/>
        <dbReference type="ChEBI" id="CHEBI:143788"/>
        <dbReference type="ChEBI" id="CHEBI:147286"/>
        <dbReference type="ChEBI" id="CHEBI:456216"/>
        <dbReference type="EC" id="6.3.1.21"/>
    </reaction>
</comment>
<dbReference type="GO" id="GO:0000287">
    <property type="term" value="F:magnesium ion binding"/>
    <property type="evidence" value="ECO:0007669"/>
    <property type="project" value="UniProtKB-UniRule"/>
</dbReference>
<keyword evidence="1 7" id="KW-0436">Ligase</keyword>
<dbReference type="GO" id="GO:0043815">
    <property type="term" value="F:phosphoribosylglycinamide formyltransferase 2 activity"/>
    <property type="evidence" value="ECO:0007669"/>
    <property type="project" value="UniProtKB-UniRule"/>
</dbReference>
<dbReference type="SUPFAM" id="SSF56059">
    <property type="entry name" value="Glutathione synthetase ATP-binding domain-like"/>
    <property type="match status" value="1"/>
</dbReference>